<dbReference type="EMBL" id="UOFR01000066">
    <property type="protein sequence ID" value="VAW99291.1"/>
    <property type="molecule type" value="Genomic_DNA"/>
</dbReference>
<name>A0A3B1A5E2_9ZZZZ</name>
<dbReference type="Pfam" id="PF08012">
    <property type="entry name" value="DUF1702"/>
    <property type="match status" value="1"/>
</dbReference>
<sequence length="647" mass="71293">MNTKQKPMIELHHSTQALSVASADKKMRVFLAVLGFVMLLLVLNGCSTTSTSKTDGLRAQAVQAFKDGDPKSGFSLLEQALRKDPGSTDLGNLYRQYSVKNEKQDRSIEFLKELVAGDNVPDGAHFNLAFAYVDNIPKVGPVGGAFLSKRSIEQFDSVYQNNPKTWDGNYGLGMNYLHWPDFFKTAHKAVFHLKINYDSLDRNNPQPRDLLTYIRLGDAYIRNGEIDEAYVIWEEGLKKFPGHPDLSERVKVSKKRISAAIKEAYIPKGSTVAAIDTDISILWSKEAPTKSIASLKSNIPAGKLKSKRLTRGKLGLYAWFRRNLPYIRDEQYRSHLDTSPLSIDPSVLQGDPRSIAAYGVISGLVAVLDDNSGKSLAEKAKAVGPFLQPFFYEGVGIGITTMLDTSEAVPTKGFGKLVKSFCSGYENFCYTGIGFRYGLDTTLDLERVSTLFTALGSAQSSWAYDGFGFSVSLFHLKRNKEVLVIGKTLKSTVVHGFYHGVGRGFRILAGSDIGDLNANLKMVPTKYINMVHEGYGDEVSLLEANKPEIVFAYLGSPWDQLLNQKQFISGVTLGYARRNAVDSKHMAELIDSVSNKDKCRINALLAAGKTPYKQIQAKSGDVHSNWSQAIDGQIEKLSVQLNSGCAG</sequence>
<protein>
    <submittedName>
        <fullName evidence="1">Uncharacterized protein</fullName>
    </submittedName>
</protein>
<dbReference type="InterPro" id="IPR011990">
    <property type="entry name" value="TPR-like_helical_dom_sf"/>
</dbReference>
<organism evidence="1">
    <name type="scientific">hydrothermal vent metagenome</name>
    <dbReference type="NCBI Taxonomy" id="652676"/>
    <lineage>
        <taxon>unclassified sequences</taxon>
        <taxon>metagenomes</taxon>
        <taxon>ecological metagenomes</taxon>
    </lineage>
</organism>
<proteinExistence type="predicted"/>
<dbReference type="SUPFAM" id="SSF48452">
    <property type="entry name" value="TPR-like"/>
    <property type="match status" value="1"/>
</dbReference>
<evidence type="ECO:0000313" key="1">
    <source>
        <dbReference type="EMBL" id="VAW99291.1"/>
    </source>
</evidence>
<gene>
    <name evidence="1" type="ORF">MNBD_GAMMA21-2723</name>
</gene>
<dbReference type="PROSITE" id="PS50005">
    <property type="entry name" value="TPR"/>
    <property type="match status" value="1"/>
</dbReference>
<dbReference type="AlphaFoldDB" id="A0A3B1A5E2"/>
<dbReference type="InterPro" id="IPR012964">
    <property type="entry name" value="DUF1702"/>
</dbReference>
<dbReference type="Gene3D" id="1.25.40.10">
    <property type="entry name" value="Tetratricopeptide repeat domain"/>
    <property type="match status" value="1"/>
</dbReference>
<reference evidence="1" key="1">
    <citation type="submission" date="2018-06" db="EMBL/GenBank/DDBJ databases">
        <authorList>
            <person name="Zhirakovskaya E."/>
        </authorList>
    </citation>
    <scope>NUCLEOTIDE SEQUENCE</scope>
</reference>
<accession>A0A3B1A5E2</accession>
<dbReference type="InterPro" id="IPR019734">
    <property type="entry name" value="TPR_rpt"/>
</dbReference>